<feature type="domain" description="Centromere protein Cenp-F N-terminal" evidence="2">
    <location>
        <begin position="1"/>
        <end position="134"/>
    </location>
</feature>
<evidence type="ECO:0000313" key="3">
    <source>
        <dbReference type="EMBL" id="CDG70865.1"/>
    </source>
</evidence>
<dbReference type="AlphaFoldDB" id="T2MG23"/>
<evidence type="ECO:0000256" key="1">
    <source>
        <dbReference type="SAM" id="Coils"/>
    </source>
</evidence>
<dbReference type="GO" id="GO:0008017">
    <property type="term" value="F:microtubule binding"/>
    <property type="evidence" value="ECO:0007669"/>
    <property type="project" value="InterPro"/>
</dbReference>
<dbReference type="EMBL" id="HAAD01004633">
    <property type="protein sequence ID" value="CDG70865.1"/>
    <property type="molecule type" value="mRNA"/>
</dbReference>
<dbReference type="GO" id="GO:0051310">
    <property type="term" value="P:metaphase chromosome alignment"/>
    <property type="evidence" value="ECO:0007669"/>
    <property type="project" value="TreeGrafter"/>
</dbReference>
<organism evidence="3">
    <name type="scientific">Hydra vulgaris</name>
    <name type="common">Hydra</name>
    <name type="synonym">Hydra attenuata</name>
    <dbReference type="NCBI Taxonomy" id="6087"/>
    <lineage>
        <taxon>Eukaryota</taxon>
        <taxon>Metazoa</taxon>
        <taxon>Cnidaria</taxon>
        <taxon>Hydrozoa</taxon>
        <taxon>Hydroidolina</taxon>
        <taxon>Anthoathecata</taxon>
        <taxon>Aplanulata</taxon>
        <taxon>Hydridae</taxon>
        <taxon>Hydra</taxon>
    </lineage>
</organism>
<dbReference type="InterPro" id="IPR043513">
    <property type="entry name" value="Cenp-F"/>
</dbReference>
<dbReference type="OrthoDB" id="2436455at2759"/>
<dbReference type="GO" id="GO:0070840">
    <property type="term" value="F:dynein complex binding"/>
    <property type="evidence" value="ECO:0007669"/>
    <property type="project" value="TreeGrafter"/>
</dbReference>
<dbReference type="GO" id="GO:0000278">
    <property type="term" value="P:mitotic cell cycle"/>
    <property type="evidence" value="ECO:0007669"/>
    <property type="project" value="TreeGrafter"/>
</dbReference>
<reference evidence="3" key="1">
    <citation type="journal article" date="2013" name="Genome Biol. Evol.">
        <title>Punctuated emergences of genetic and phenotypic innovations in eumetazoan, bilaterian, euteleostome, and hominidae ancestors.</title>
        <authorList>
            <person name="Wenger Y."/>
            <person name="Galliot B."/>
        </authorList>
    </citation>
    <scope>NUCLEOTIDE SEQUENCE</scope>
    <source>
        <tissue evidence="3">Whole animals</tissue>
    </source>
</reference>
<feature type="coiled-coil region" evidence="1">
    <location>
        <begin position="13"/>
        <end position="159"/>
    </location>
</feature>
<accession>T2MG23</accession>
<keyword evidence="1" id="KW-0175">Coiled coil</keyword>
<dbReference type="InterPro" id="IPR018463">
    <property type="entry name" value="Centromere_CenpF_N"/>
</dbReference>
<dbReference type="GO" id="GO:0000775">
    <property type="term" value="C:chromosome, centromeric region"/>
    <property type="evidence" value="ECO:0007669"/>
    <property type="project" value="InterPro"/>
</dbReference>
<dbReference type="Pfam" id="PF10481">
    <property type="entry name" value="CENP-F_N"/>
    <property type="match status" value="1"/>
</dbReference>
<gene>
    <name evidence="3" type="primary">CENPF</name>
</gene>
<evidence type="ECO:0000259" key="2">
    <source>
        <dbReference type="Pfam" id="PF10481"/>
    </source>
</evidence>
<sequence>MSWAQDEWKNNLSHVAIQKIDAIERQNDQLKREVQQKKFLLENAEVALEQQKSKTAQEKSQNAILRKDLQVLEERCRESEITKEKVLHDMQTKDNRINCLDGQLIKFKAALEEESLKLAKLQTEHEQEILVRNKAQDLLKQKENDIEKLKQRLSSSSEDVFKQTNVLQTTAVDSLISFDEPAVQTTYCEKISEPSLSESQKKVGMQSSVYNIFGDIDINQTNNEFSSNESVKKQLADLDTKFKLKQAEMTKLQQQYTDTCFSLDKLKMEFNSNLSEMTKVNDEVVKLRANCEEKQLQNADLQRNIKMLQQQYECERHNSKAALKAQEVRMKEQEKEMRKIRLPKSCAESVLWLECNIIWLDPKDSQQELAVLLVEL</sequence>
<feature type="coiled-coil region" evidence="1">
    <location>
        <begin position="235"/>
        <end position="336"/>
    </location>
</feature>
<dbReference type="GO" id="GO:0005634">
    <property type="term" value="C:nucleus"/>
    <property type="evidence" value="ECO:0007669"/>
    <property type="project" value="TreeGrafter"/>
</dbReference>
<proteinExistence type="evidence at transcript level"/>
<dbReference type="PANTHER" id="PTHR18874">
    <property type="entry name" value="CMF/LEK/CENP CELL DIVISION-RELATED"/>
    <property type="match status" value="1"/>
</dbReference>
<dbReference type="GO" id="GO:0010389">
    <property type="term" value="P:regulation of G2/M transition of mitotic cell cycle"/>
    <property type="evidence" value="ECO:0007669"/>
    <property type="project" value="TreeGrafter"/>
</dbReference>
<name>T2MG23_HYDVU</name>
<dbReference type="PANTHER" id="PTHR18874:SF10">
    <property type="entry name" value="CENTROMERE PROTEIN F"/>
    <property type="match status" value="1"/>
</dbReference>
<dbReference type="GO" id="GO:0000922">
    <property type="term" value="C:spindle pole"/>
    <property type="evidence" value="ECO:0007669"/>
    <property type="project" value="TreeGrafter"/>
</dbReference>
<protein>
    <submittedName>
        <fullName evidence="3">Centromere protein F</fullName>
    </submittedName>
</protein>